<protein>
    <submittedName>
        <fullName evidence="2">GNAT family N-acetyltransferase</fullName>
        <ecNumber evidence="2">2.3.1.-</ecNumber>
    </submittedName>
</protein>
<dbReference type="InterPro" id="IPR016181">
    <property type="entry name" value="Acyl_CoA_acyltransferase"/>
</dbReference>
<sequence>MTEQPGSMFQELPPLGGEKSDLRIRRGFEGDAESVLTLIDDAIAWFVSIGNVHQWGTAPWSADPVRRARISAFCAEAGSWIAEDKDGNVLGALVVGGAHDYVPPMDDELYIRLLIGARSRQARGVGRRLLMVADQQARRLGRGRLRVDCYAGGSGKLVKFYESCGYRRTETFSVGTWPGQLLVRELS</sequence>
<evidence type="ECO:0000313" key="2">
    <source>
        <dbReference type="EMBL" id="MFC5826501.1"/>
    </source>
</evidence>
<dbReference type="PROSITE" id="PS51186">
    <property type="entry name" value="GNAT"/>
    <property type="match status" value="1"/>
</dbReference>
<dbReference type="InterPro" id="IPR000182">
    <property type="entry name" value="GNAT_dom"/>
</dbReference>
<dbReference type="EC" id="2.3.1.-" evidence="2"/>
<feature type="domain" description="N-acetyltransferase" evidence="1">
    <location>
        <begin position="22"/>
        <end position="187"/>
    </location>
</feature>
<proteinExistence type="predicted"/>
<organism evidence="2 3">
    <name type="scientific">Nonomuraea insulae</name>
    <dbReference type="NCBI Taxonomy" id="1616787"/>
    <lineage>
        <taxon>Bacteria</taxon>
        <taxon>Bacillati</taxon>
        <taxon>Actinomycetota</taxon>
        <taxon>Actinomycetes</taxon>
        <taxon>Streptosporangiales</taxon>
        <taxon>Streptosporangiaceae</taxon>
        <taxon>Nonomuraea</taxon>
    </lineage>
</organism>
<keyword evidence="2" id="KW-0808">Transferase</keyword>
<dbReference type="RefSeq" id="WP_379516013.1">
    <property type="nucleotide sequence ID" value="NZ_JBHSPA010000025.1"/>
</dbReference>
<dbReference type="Pfam" id="PF00583">
    <property type="entry name" value="Acetyltransf_1"/>
    <property type="match status" value="1"/>
</dbReference>
<keyword evidence="2" id="KW-0012">Acyltransferase</keyword>
<dbReference type="Gene3D" id="3.40.630.30">
    <property type="match status" value="1"/>
</dbReference>
<dbReference type="Proteomes" id="UP001596058">
    <property type="component" value="Unassembled WGS sequence"/>
</dbReference>
<dbReference type="EMBL" id="JBHSPA010000025">
    <property type="protein sequence ID" value="MFC5826501.1"/>
    <property type="molecule type" value="Genomic_DNA"/>
</dbReference>
<reference evidence="3" key="1">
    <citation type="journal article" date="2019" name="Int. J. Syst. Evol. Microbiol.">
        <title>The Global Catalogue of Microorganisms (GCM) 10K type strain sequencing project: providing services to taxonomists for standard genome sequencing and annotation.</title>
        <authorList>
            <consortium name="The Broad Institute Genomics Platform"/>
            <consortium name="The Broad Institute Genome Sequencing Center for Infectious Disease"/>
            <person name="Wu L."/>
            <person name="Ma J."/>
        </authorList>
    </citation>
    <scope>NUCLEOTIDE SEQUENCE [LARGE SCALE GENOMIC DNA]</scope>
    <source>
        <strain evidence="3">CCUG 53903</strain>
    </source>
</reference>
<evidence type="ECO:0000259" key="1">
    <source>
        <dbReference type="PROSITE" id="PS51186"/>
    </source>
</evidence>
<dbReference type="GO" id="GO:0016746">
    <property type="term" value="F:acyltransferase activity"/>
    <property type="evidence" value="ECO:0007669"/>
    <property type="project" value="UniProtKB-KW"/>
</dbReference>
<comment type="caution">
    <text evidence="2">The sequence shown here is derived from an EMBL/GenBank/DDBJ whole genome shotgun (WGS) entry which is preliminary data.</text>
</comment>
<dbReference type="SUPFAM" id="SSF55729">
    <property type="entry name" value="Acyl-CoA N-acyltransferases (Nat)"/>
    <property type="match status" value="1"/>
</dbReference>
<name>A0ABW1CL84_9ACTN</name>
<evidence type="ECO:0000313" key="3">
    <source>
        <dbReference type="Proteomes" id="UP001596058"/>
    </source>
</evidence>
<keyword evidence="3" id="KW-1185">Reference proteome</keyword>
<gene>
    <name evidence="2" type="ORF">ACFPZ3_21750</name>
</gene>
<accession>A0ABW1CL84</accession>